<sequence>MMEMREFQVRASVETDVLHAWIDTGWVIPNETEGRMTFREIDLGRAQLIQDLERDFGVNEEGIVLILDLVDRMSGMRRTLGHLAVAIRREPDHVQDRIADGVREASRKITELAS</sequence>
<evidence type="ECO:0000313" key="1">
    <source>
        <dbReference type="EMBL" id="GJD38086.1"/>
    </source>
</evidence>
<dbReference type="Proteomes" id="UP001055307">
    <property type="component" value="Unassembled WGS sequence"/>
</dbReference>
<reference evidence="1" key="1">
    <citation type="journal article" date="2016" name="Front. Microbiol.">
        <title>Genome Sequence of the Piezophilic, Mesophilic Sulfate-Reducing Bacterium Desulfovibrio indicus J2T.</title>
        <authorList>
            <person name="Cao J."/>
            <person name="Maignien L."/>
            <person name="Shao Z."/>
            <person name="Alain K."/>
            <person name="Jebbar M."/>
        </authorList>
    </citation>
    <scope>NUCLEOTIDE SEQUENCE</scope>
    <source>
        <strain evidence="1">DSM 21893</strain>
    </source>
</reference>
<dbReference type="RefSeq" id="WP_147830651.1">
    <property type="nucleotide sequence ID" value="NZ_NKUG01000067.1"/>
</dbReference>
<dbReference type="Gene3D" id="1.10.1660.10">
    <property type="match status" value="1"/>
</dbReference>
<organism evidence="1 2">
    <name type="scientific">Methylobacterium bullatum</name>
    <dbReference type="NCBI Taxonomy" id="570505"/>
    <lineage>
        <taxon>Bacteria</taxon>
        <taxon>Pseudomonadati</taxon>
        <taxon>Pseudomonadota</taxon>
        <taxon>Alphaproteobacteria</taxon>
        <taxon>Hyphomicrobiales</taxon>
        <taxon>Methylobacteriaceae</taxon>
        <taxon>Methylobacterium</taxon>
    </lineage>
</organism>
<dbReference type="Pfam" id="PF13591">
    <property type="entry name" value="MerR_2"/>
    <property type="match status" value="1"/>
</dbReference>
<gene>
    <name evidence="1" type="ORF">OICFNHDK_0526</name>
</gene>
<proteinExistence type="predicted"/>
<evidence type="ECO:0008006" key="3">
    <source>
        <dbReference type="Google" id="ProtNLM"/>
    </source>
</evidence>
<reference evidence="1" key="2">
    <citation type="submission" date="2021-08" db="EMBL/GenBank/DDBJ databases">
        <authorList>
            <person name="Tani A."/>
            <person name="Ola A."/>
            <person name="Ogura Y."/>
            <person name="Katsura K."/>
            <person name="Hayashi T."/>
        </authorList>
    </citation>
    <scope>NUCLEOTIDE SEQUENCE</scope>
    <source>
        <strain evidence="1">DSM 21893</strain>
    </source>
</reference>
<dbReference type="AlphaFoldDB" id="A0AAV4Z258"/>
<keyword evidence="2" id="KW-1185">Reference proteome</keyword>
<evidence type="ECO:0000313" key="2">
    <source>
        <dbReference type="Proteomes" id="UP001055307"/>
    </source>
</evidence>
<accession>A0AAV4Z258</accession>
<dbReference type="EMBL" id="BPQF01000003">
    <property type="protein sequence ID" value="GJD38086.1"/>
    <property type="molecule type" value="Genomic_DNA"/>
</dbReference>
<comment type="caution">
    <text evidence="1">The sequence shown here is derived from an EMBL/GenBank/DDBJ whole genome shotgun (WGS) entry which is preliminary data.</text>
</comment>
<name>A0AAV4Z258_9HYPH</name>
<protein>
    <recommendedName>
        <fullName evidence="3">Chaperone modulatory protein CbpM</fullName>
    </recommendedName>
</protein>